<dbReference type="RefSeq" id="WP_175112962.1">
    <property type="nucleotide sequence ID" value="NZ_CADIKF010000035.1"/>
</dbReference>
<evidence type="ECO:0000313" key="2">
    <source>
        <dbReference type="Proteomes" id="UP000494329"/>
    </source>
</evidence>
<dbReference type="AlphaFoldDB" id="A0A6J5EBJ0"/>
<sequence>MPRRAYIMQFDKTTSGGLVLDGDPDMQALGRSFSYLYARVSCPACNTEGFIAPDGERPDDRMLDKQPALDGDICCCKCEPKPRVLASQDDMVVWTSTYASPLAFL</sequence>
<dbReference type="Proteomes" id="UP000494329">
    <property type="component" value="Unassembled WGS sequence"/>
</dbReference>
<name>A0A6J5EBJ0_9BURK</name>
<gene>
    <name evidence="1" type="ORF">LMG29739_04139</name>
</gene>
<evidence type="ECO:0008006" key="3">
    <source>
        <dbReference type="Google" id="ProtNLM"/>
    </source>
</evidence>
<protein>
    <recommendedName>
        <fullName evidence="3">PAAR domain-containing protein</fullName>
    </recommendedName>
</protein>
<proteinExistence type="predicted"/>
<evidence type="ECO:0000313" key="1">
    <source>
        <dbReference type="EMBL" id="CAB3763603.1"/>
    </source>
</evidence>
<dbReference type="EMBL" id="CADIKF010000035">
    <property type="protein sequence ID" value="CAB3763603.1"/>
    <property type="molecule type" value="Genomic_DNA"/>
</dbReference>
<accession>A0A6J5EBJ0</accession>
<dbReference type="CDD" id="cd14744">
    <property type="entry name" value="PAAR_CT_2"/>
    <property type="match status" value="1"/>
</dbReference>
<keyword evidence="2" id="KW-1185">Reference proteome</keyword>
<organism evidence="1 2">
    <name type="scientific">Paraburkholderia solisilvae</name>
    <dbReference type="NCBI Taxonomy" id="624376"/>
    <lineage>
        <taxon>Bacteria</taxon>
        <taxon>Pseudomonadati</taxon>
        <taxon>Pseudomonadota</taxon>
        <taxon>Betaproteobacteria</taxon>
        <taxon>Burkholderiales</taxon>
        <taxon>Burkholderiaceae</taxon>
        <taxon>Paraburkholderia</taxon>
    </lineage>
</organism>
<reference evidence="1 2" key="1">
    <citation type="submission" date="2020-04" db="EMBL/GenBank/DDBJ databases">
        <authorList>
            <person name="De Canck E."/>
        </authorList>
    </citation>
    <scope>NUCLEOTIDE SEQUENCE [LARGE SCALE GENOMIC DNA]</scope>
    <source>
        <strain evidence="1 2">LMG 29739</strain>
    </source>
</reference>